<dbReference type="AlphaFoldDB" id="A0A485L546"/>
<evidence type="ECO:0000256" key="1">
    <source>
        <dbReference type="SAM" id="Phobius"/>
    </source>
</evidence>
<reference evidence="3 4" key="1">
    <citation type="submission" date="2019-03" db="EMBL/GenBank/DDBJ databases">
        <authorList>
            <person name="Gaulin E."/>
            <person name="Dumas B."/>
        </authorList>
    </citation>
    <scope>NUCLEOTIDE SEQUENCE [LARGE SCALE GENOMIC DNA]</scope>
    <source>
        <strain evidence="3">CBS 568.67</strain>
    </source>
</reference>
<keyword evidence="4" id="KW-1185">Reference proteome</keyword>
<evidence type="ECO:0000313" key="3">
    <source>
        <dbReference type="EMBL" id="VFT92997.1"/>
    </source>
</evidence>
<reference evidence="2" key="2">
    <citation type="submission" date="2019-06" db="EMBL/GenBank/DDBJ databases">
        <title>Genomics analysis of Aphanomyces spp. identifies a new class of oomycete effector associated with host adaptation.</title>
        <authorList>
            <person name="Gaulin E."/>
        </authorList>
    </citation>
    <scope>NUCLEOTIDE SEQUENCE</scope>
    <source>
        <strain evidence="2">CBS 578.67</strain>
    </source>
</reference>
<feature type="transmembrane region" description="Helical" evidence="1">
    <location>
        <begin position="23"/>
        <end position="40"/>
    </location>
</feature>
<sequence>MPLVDFELECDAGTIYIGSTSRFWVLLTCCIFVIGACYLCERWRKPNLGDERAHESLLLSGSAKYFFALENWKYKNCIFLNRASAVITGLLSVKRGDTIYVVDIKLWRVLSLQTDLQVPPHHPLFERAKVALPLASNNIAGEVCCCLDKTKRHHVARWWPPEATNYAP</sequence>
<name>A0A485L546_9STRA</name>
<protein>
    <submittedName>
        <fullName evidence="3">Aste57867_16219 protein</fullName>
    </submittedName>
</protein>
<dbReference type="Proteomes" id="UP000332933">
    <property type="component" value="Unassembled WGS sequence"/>
</dbReference>
<gene>
    <name evidence="3" type="primary">Aste57867_16219</name>
    <name evidence="2" type="ORF">As57867_016162</name>
    <name evidence="3" type="ORF">ASTE57867_16219</name>
</gene>
<keyword evidence="1" id="KW-0812">Transmembrane</keyword>
<dbReference type="EMBL" id="CAADRA010005875">
    <property type="protein sequence ID" value="VFT92997.1"/>
    <property type="molecule type" value="Genomic_DNA"/>
</dbReference>
<dbReference type="EMBL" id="VJMH01005854">
    <property type="protein sequence ID" value="KAF0692708.1"/>
    <property type="molecule type" value="Genomic_DNA"/>
</dbReference>
<keyword evidence="1" id="KW-0472">Membrane</keyword>
<organism evidence="3 4">
    <name type="scientific">Aphanomyces stellatus</name>
    <dbReference type="NCBI Taxonomy" id="120398"/>
    <lineage>
        <taxon>Eukaryota</taxon>
        <taxon>Sar</taxon>
        <taxon>Stramenopiles</taxon>
        <taxon>Oomycota</taxon>
        <taxon>Saprolegniomycetes</taxon>
        <taxon>Saprolegniales</taxon>
        <taxon>Verrucalvaceae</taxon>
        <taxon>Aphanomyces</taxon>
    </lineage>
</organism>
<keyword evidence="1" id="KW-1133">Transmembrane helix</keyword>
<evidence type="ECO:0000313" key="4">
    <source>
        <dbReference type="Proteomes" id="UP000332933"/>
    </source>
</evidence>
<evidence type="ECO:0000313" key="2">
    <source>
        <dbReference type="EMBL" id="KAF0692708.1"/>
    </source>
</evidence>
<accession>A0A485L546</accession>
<proteinExistence type="predicted"/>